<proteinExistence type="predicted"/>
<dbReference type="EMBL" id="JAADJG010000694">
    <property type="protein sequence ID" value="KAF4439262.1"/>
    <property type="molecule type" value="Genomic_DNA"/>
</dbReference>
<dbReference type="AlphaFoldDB" id="A0A8H4NV51"/>
<dbReference type="Proteomes" id="UP000605986">
    <property type="component" value="Unassembled WGS sequence"/>
</dbReference>
<protein>
    <submittedName>
        <fullName evidence="1">Uncharacterized protein</fullName>
    </submittedName>
</protein>
<gene>
    <name evidence="1" type="ORF">F53441_12643</name>
</gene>
<name>A0A8H4NV51_9HYPO</name>
<comment type="caution">
    <text evidence="1">The sequence shown here is derived from an EMBL/GenBank/DDBJ whole genome shotgun (WGS) entry which is preliminary data.</text>
</comment>
<accession>A0A8H4NV51</accession>
<keyword evidence="2" id="KW-1185">Reference proteome</keyword>
<evidence type="ECO:0000313" key="1">
    <source>
        <dbReference type="EMBL" id="KAF4439262.1"/>
    </source>
</evidence>
<organism evidence="1 2">
    <name type="scientific">Fusarium austroafricanum</name>
    <dbReference type="NCBI Taxonomy" id="2364996"/>
    <lineage>
        <taxon>Eukaryota</taxon>
        <taxon>Fungi</taxon>
        <taxon>Dikarya</taxon>
        <taxon>Ascomycota</taxon>
        <taxon>Pezizomycotina</taxon>
        <taxon>Sordariomycetes</taxon>
        <taxon>Hypocreomycetidae</taxon>
        <taxon>Hypocreales</taxon>
        <taxon>Nectriaceae</taxon>
        <taxon>Fusarium</taxon>
        <taxon>Fusarium concolor species complex</taxon>
    </lineage>
</organism>
<dbReference type="OrthoDB" id="3644718at2759"/>
<evidence type="ECO:0000313" key="2">
    <source>
        <dbReference type="Proteomes" id="UP000605986"/>
    </source>
</evidence>
<reference evidence="1" key="1">
    <citation type="submission" date="2020-01" db="EMBL/GenBank/DDBJ databases">
        <title>Identification and distribution of gene clusters putatively required for synthesis of sphingolipid metabolism inhibitors in phylogenetically diverse species of the filamentous fungus Fusarium.</title>
        <authorList>
            <person name="Kim H.-S."/>
            <person name="Busman M."/>
            <person name="Brown D.W."/>
            <person name="Divon H."/>
            <person name="Uhlig S."/>
            <person name="Proctor R.H."/>
        </authorList>
    </citation>
    <scope>NUCLEOTIDE SEQUENCE</scope>
    <source>
        <strain evidence="1">NRRL 53441</strain>
    </source>
</reference>
<sequence length="452" mass="51219">MDYTPPSTYLNLALSCHNPIPPVIASDLSPETVIDLLKDTTKARVERWHVRELEIWGSRQGWQDWRPWTPTLPGIYNLAEGRPTRSGLETGEMQRYIQEAKELWEFSEDDSDEVRRNLDSGHDGFLKLLLIASCPRLHNLRFAKRGTDPHTSLQWITKAVKRSRNIEKWPPGFESLRYVAVGIGNGLPSWEDENANRDGVDFAALLYIPKLERLYFNEMFQDRAEEDDGDFDLGEKYDFPYLASSVKQVFIDGASGFSMDFMKSITGVAKNLESAILRVGSEYAQDLDDVDSYVSTSDIELDGLYRIHEEPTGTDLAEYLIECFHPTIEAIYVWGRSDEHVKDSDPARPSEPLDIAIATVIESGEYKNLKVIYLDSVEQAHAQDETEIELGKPFNAGRKELAFRRSIAGGRKAGVHVCTLMNKDDGGYWKNFPARPDRFDLKTGPCGERPAS</sequence>